<dbReference type="Proteomes" id="UP000038045">
    <property type="component" value="Unplaced"/>
</dbReference>
<dbReference type="PROSITE" id="PS50084">
    <property type="entry name" value="KH_TYPE_1"/>
    <property type="match status" value="1"/>
</dbReference>
<dbReference type="SMART" id="SM00322">
    <property type="entry name" value="KH"/>
    <property type="match status" value="1"/>
</dbReference>
<dbReference type="PANTHER" id="PTHR11208">
    <property type="entry name" value="RNA-BINDING PROTEIN RELATED"/>
    <property type="match status" value="1"/>
</dbReference>
<dbReference type="InterPro" id="IPR032377">
    <property type="entry name" value="STAR_dimer"/>
</dbReference>
<evidence type="ECO:0000313" key="6">
    <source>
        <dbReference type="WBParaSite" id="PTRK_0001051600.1"/>
    </source>
</evidence>
<dbReference type="Gene3D" id="3.30.1370.10">
    <property type="entry name" value="K Homology domain, type 1"/>
    <property type="match status" value="1"/>
</dbReference>
<dbReference type="Pfam" id="PF16544">
    <property type="entry name" value="STAR_dimer"/>
    <property type="match status" value="1"/>
</dbReference>
<evidence type="ECO:0000259" key="4">
    <source>
        <dbReference type="SMART" id="SM00322"/>
    </source>
</evidence>
<dbReference type="GO" id="GO:0048024">
    <property type="term" value="P:regulation of mRNA splicing, via spliceosome"/>
    <property type="evidence" value="ECO:0007669"/>
    <property type="project" value="TreeGrafter"/>
</dbReference>
<sequence length="398" mass="44969">MENIEIINLRVDKQQDESFSSFLTPKEKVPSIYDVNNGIEKANSTRNVTLDYLISLLREKRNLTLFPEVFSLVIHLLDEEIARVRMSLFQCDFSNVSLKLPEPIGNVILAQTKVYIPVDKHPEYNFVGRILGPRGMTAKQLEQETGCKIMVRGKGSLRDKKKEKMLYGKANWEHLNDELHVLIQCEDTKNRAEVKINNAITQVNKLLRPAPEGSDELKRKQLMELAIINGTYRSSTSTKYPVSTPKFVTIEKSSSVRNLTTRDMSSSTFPTSPLHQNININNLLPLSPGYLDKKSFLTPPPSAPADLSVVNFESLFQEMDLNSMEKLLNVGGDSSSYLTTGNIFNFPTSPFPSTFDIIPEMNFKTPSKKILNERFIDTIGNQEILSTHSIPSHQPFTA</sequence>
<evidence type="ECO:0000256" key="1">
    <source>
        <dbReference type="ARBA" id="ARBA00022473"/>
    </source>
</evidence>
<dbReference type="SUPFAM" id="SSF54791">
    <property type="entry name" value="Eukaryotic type KH-domain (KH-domain type I)"/>
    <property type="match status" value="1"/>
</dbReference>
<dbReference type="WBParaSite" id="PTRK_0001051600.1">
    <property type="protein sequence ID" value="PTRK_0001051600.1"/>
    <property type="gene ID" value="PTRK_0001051600"/>
</dbReference>
<dbReference type="InterPro" id="IPR004087">
    <property type="entry name" value="KH_dom"/>
</dbReference>
<reference evidence="6" key="1">
    <citation type="submission" date="2017-02" db="UniProtKB">
        <authorList>
            <consortium name="WormBaseParasite"/>
        </authorList>
    </citation>
    <scope>IDENTIFICATION</scope>
</reference>
<dbReference type="GO" id="GO:0005634">
    <property type="term" value="C:nucleus"/>
    <property type="evidence" value="ECO:0007669"/>
    <property type="project" value="TreeGrafter"/>
</dbReference>
<protein>
    <submittedName>
        <fullName evidence="6">KH domain-containing protein</fullName>
    </submittedName>
</protein>
<proteinExistence type="predicted"/>
<dbReference type="AlphaFoldDB" id="A0A0N4ZPQ7"/>
<dbReference type="PANTHER" id="PTHR11208:SF125">
    <property type="entry name" value="KH DOMAIN-CONTAINING RNA-BINDING PROTEIN QKI"/>
    <property type="match status" value="1"/>
</dbReference>
<evidence type="ECO:0000256" key="3">
    <source>
        <dbReference type="PROSITE-ProRule" id="PRU00117"/>
    </source>
</evidence>
<accession>A0A0N4ZPQ7</accession>
<keyword evidence="5" id="KW-1185">Reference proteome</keyword>
<keyword evidence="2 3" id="KW-0694">RNA-binding</keyword>
<evidence type="ECO:0000313" key="5">
    <source>
        <dbReference type="Proteomes" id="UP000038045"/>
    </source>
</evidence>
<organism evidence="5 6">
    <name type="scientific">Parastrongyloides trichosuri</name>
    <name type="common">Possum-specific nematode worm</name>
    <dbReference type="NCBI Taxonomy" id="131310"/>
    <lineage>
        <taxon>Eukaryota</taxon>
        <taxon>Metazoa</taxon>
        <taxon>Ecdysozoa</taxon>
        <taxon>Nematoda</taxon>
        <taxon>Chromadorea</taxon>
        <taxon>Rhabditida</taxon>
        <taxon>Tylenchina</taxon>
        <taxon>Panagrolaimomorpha</taxon>
        <taxon>Strongyloidoidea</taxon>
        <taxon>Strongyloididae</taxon>
        <taxon>Parastrongyloides</taxon>
    </lineage>
</organism>
<keyword evidence="1" id="KW-0217">Developmental protein</keyword>
<dbReference type="InterPro" id="IPR036612">
    <property type="entry name" value="KH_dom_type_1_sf"/>
</dbReference>
<dbReference type="Pfam" id="PF22675">
    <property type="entry name" value="KH-I_KHDC4-BBP"/>
    <property type="match status" value="1"/>
</dbReference>
<dbReference type="InterPro" id="IPR045071">
    <property type="entry name" value="BBP-like"/>
</dbReference>
<evidence type="ECO:0000256" key="2">
    <source>
        <dbReference type="ARBA" id="ARBA00022884"/>
    </source>
</evidence>
<dbReference type="InterPro" id="IPR055256">
    <property type="entry name" value="KH_1_KHDC4/BBP-like"/>
</dbReference>
<dbReference type="STRING" id="131310.A0A0N4ZPQ7"/>
<feature type="domain" description="K Homology" evidence="4">
    <location>
        <begin position="110"/>
        <end position="208"/>
    </location>
</feature>
<dbReference type="FunFam" id="3.30.1370.10:FF:000028">
    <property type="entry name" value="protein quaking isoform X2"/>
    <property type="match status" value="1"/>
</dbReference>
<name>A0A0N4ZPQ7_PARTI</name>
<dbReference type="Gene3D" id="1.20.5.4010">
    <property type="match status" value="1"/>
</dbReference>
<dbReference type="CDD" id="cd22383">
    <property type="entry name" value="KH-I_Hqk_like"/>
    <property type="match status" value="1"/>
</dbReference>
<dbReference type="GO" id="GO:0003729">
    <property type="term" value="F:mRNA binding"/>
    <property type="evidence" value="ECO:0007669"/>
    <property type="project" value="TreeGrafter"/>
</dbReference>